<dbReference type="AlphaFoldDB" id="A0AAY4DYG2"/>
<proteinExistence type="predicted"/>
<feature type="signal peptide" evidence="1">
    <location>
        <begin position="1"/>
        <end position="15"/>
    </location>
</feature>
<dbReference type="Proteomes" id="UP000694580">
    <property type="component" value="Chromosome 11"/>
</dbReference>
<reference evidence="2 3" key="1">
    <citation type="submission" date="2020-06" db="EMBL/GenBank/DDBJ databases">
        <authorList>
            <consortium name="Wellcome Sanger Institute Data Sharing"/>
        </authorList>
    </citation>
    <scope>NUCLEOTIDE SEQUENCE [LARGE SCALE GENOMIC DNA]</scope>
</reference>
<feature type="chain" id="PRO_5044232411" evidence="1">
    <location>
        <begin position="16"/>
        <end position="180"/>
    </location>
</feature>
<gene>
    <name evidence="2" type="primary">LOC114799653</name>
</gene>
<evidence type="ECO:0000313" key="2">
    <source>
        <dbReference type="Ensembl" id="ENSDCDP00010049571.1"/>
    </source>
</evidence>
<evidence type="ECO:0000256" key="1">
    <source>
        <dbReference type="SAM" id="SignalP"/>
    </source>
</evidence>
<keyword evidence="3" id="KW-1185">Reference proteome</keyword>
<accession>A0AAY4DYG2</accession>
<name>A0AAY4DYG2_9TELE</name>
<reference evidence="2" key="2">
    <citation type="submission" date="2025-08" db="UniProtKB">
        <authorList>
            <consortium name="Ensembl"/>
        </authorList>
    </citation>
    <scope>IDENTIFICATION</scope>
</reference>
<organism evidence="2 3">
    <name type="scientific">Denticeps clupeoides</name>
    <name type="common">denticle herring</name>
    <dbReference type="NCBI Taxonomy" id="299321"/>
    <lineage>
        <taxon>Eukaryota</taxon>
        <taxon>Metazoa</taxon>
        <taxon>Chordata</taxon>
        <taxon>Craniata</taxon>
        <taxon>Vertebrata</taxon>
        <taxon>Euteleostomi</taxon>
        <taxon>Actinopterygii</taxon>
        <taxon>Neopterygii</taxon>
        <taxon>Teleostei</taxon>
        <taxon>Clupei</taxon>
        <taxon>Clupeiformes</taxon>
        <taxon>Denticipitoidei</taxon>
        <taxon>Denticipitidae</taxon>
        <taxon>Denticeps</taxon>
    </lineage>
</organism>
<dbReference type="GeneTree" id="ENSGT00990000203759"/>
<keyword evidence="1" id="KW-0732">Signal</keyword>
<protein>
    <submittedName>
        <fullName evidence="2">Uncharacterized protein</fullName>
    </submittedName>
</protein>
<evidence type="ECO:0000313" key="3">
    <source>
        <dbReference type="Proteomes" id="UP000694580"/>
    </source>
</evidence>
<dbReference type="Ensembl" id="ENSDCDT00010059977.1">
    <property type="protein sequence ID" value="ENSDCDP00010049571.1"/>
    <property type="gene ID" value="ENSDCDG00010029632.1"/>
</dbReference>
<reference evidence="2" key="3">
    <citation type="submission" date="2025-09" db="UniProtKB">
        <authorList>
            <consortium name="Ensembl"/>
        </authorList>
    </citation>
    <scope>IDENTIFICATION</scope>
</reference>
<sequence>MQGQVSLLMFSLVFGQILPSSISPSTVPSAPTKKSGCIKVSHCKCIMMDGSGVIDLATLGDPDGFLERFKPLLSEGMPASAEVLLSFSPCLPFSEPEDFSATDCSAVAACLNVRIHEDKRYISNYINYGRHVDNKFHYNSSMKTLSVSYSAKTLTKTHPCKSGFRAPARVLMPALLWMWD</sequence>